<dbReference type="FunFam" id="3.40.50.720:FF:000203">
    <property type="entry name" value="D-3-phosphoglycerate dehydrogenase (SerA)"/>
    <property type="match status" value="1"/>
</dbReference>
<keyword evidence="2 4" id="KW-0560">Oxidoreductase</keyword>
<dbReference type="SUPFAM" id="SSF52283">
    <property type="entry name" value="Formate/glycerate dehydrogenase catalytic domain-like"/>
    <property type="match status" value="1"/>
</dbReference>
<evidence type="ECO:0000256" key="1">
    <source>
        <dbReference type="ARBA" id="ARBA00005854"/>
    </source>
</evidence>
<gene>
    <name evidence="7" type="ORF">C5615_07775</name>
</gene>
<dbReference type="Pfam" id="PF02826">
    <property type="entry name" value="2-Hacid_dh_C"/>
    <property type="match status" value="1"/>
</dbReference>
<dbReference type="GO" id="GO:0005829">
    <property type="term" value="C:cytosol"/>
    <property type="evidence" value="ECO:0007669"/>
    <property type="project" value="TreeGrafter"/>
</dbReference>
<evidence type="ECO:0000259" key="5">
    <source>
        <dbReference type="Pfam" id="PF00389"/>
    </source>
</evidence>
<feature type="domain" description="D-isomer specific 2-hydroxyacid dehydrogenase NAD-binding" evidence="6">
    <location>
        <begin position="108"/>
        <end position="278"/>
    </location>
</feature>
<evidence type="ECO:0000256" key="2">
    <source>
        <dbReference type="ARBA" id="ARBA00023002"/>
    </source>
</evidence>
<dbReference type="GO" id="GO:0051287">
    <property type="term" value="F:NAD binding"/>
    <property type="evidence" value="ECO:0007669"/>
    <property type="project" value="InterPro"/>
</dbReference>
<sequence>MKPELLVLIALRGDAHREIAASFDVRYAPTAEERERAIAEHGGTIRAVLTNGSTGLAAADIDRLPQLTFVSALGAGYEHIDVAHAKARGITVVTGAGTNDDCVADHAFALLLAAVRGVVRLDAKTRAGVWREGLPMPPNVSGKKLGIVGLGKIGEKCARRAAGFDIEIGYHNRSAKDVPYRYFDRLDALAQWADFLIVATPGGAGTRHMIDRAVLDALGPGGFVVNASRGSVVDTAALADALREGRIAGAGLDVYEGEPEPPRALTDLDSVVLTPHMGGWSPEALDRSVQQFLDNAARHFTGQPVLTPV</sequence>
<dbReference type="InterPro" id="IPR006140">
    <property type="entry name" value="D-isomer_DH_NAD-bd"/>
</dbReference>
<comment type="similarity">
    <text evidence="1 4">Belongs to the D-isomer specific 2-hydroxyacid dehydrogenase family.</text>
</comment>
<comment type="caution">
    <text evidence="7">The sequence shown here is derived from an EMBL/GenBank/DDBJ whole genome shotgun (WGS) entry which is preliminary data.</text>
</comment>
<accession>A0A2S8IZC2</accession>
<name>A0A2S8IZC2_BURCE</name>
<evidence type="ECO:0000313" key="7">
    <source>
        <dbReference type="EMBL" id="PQP20156.1"/>
    </source>
</evidence>
<dbReference type="GO" id="GO:0030267">
    <property type="term" value="F:glyoxylate reductase (NADPH) activity"/>
    <property type="evidence" value="ECO:0007669"/>
    <property type="project" value="TreeGrafter"/>
</dbReference>
<dbReference type="Pfam" id="PF00389">
    <property type="entry name" value="2-Hacid_dh"/>
    <property type="match status" value="1"/>
</dbReference>
<keyword evidence="3" id="KW-0520">NAD</keyword>
<dbReference type="GO" id="GO:0016618">
    <property type="term" value="F:hydroxypyruvate reductase [NAD(P)H] activity"/>
    <property type="evidence" value="ECO:0007669"/>
    <property type="project" value="TreeGrafter"/>
</dbReference>
<dbReference type="InterPro" id="IPR036291">
    <property type="entry name" value="NAD(P)-bd_dom_sf"/>
</dbReference>
<dbReference type="PANTHER" id="PTHR10996:SF178">
    <property type="entry name" value="2-HYDROXYACID DEHYDROGENASE YGL185C-RELATED"/>
    <property type="match status" value="1"/>
</dbReference>
<reference evidence="7 8" key="1">
    <citation type="submission" date="2018-02" db="EMBL/GenBank/DDBJ databases">
        <title>Draft genome sequencing of Burkholderia cepacia Y14-15.</title>
        <authorList>
            <person name="Zheng B.-X."/>
        </authorList>
    </citation>
    <scope>NUCLEOTIDE SEQUENCE [LARGE SCALE GENOMIC DNA]</scope>
    <source>
        <strain evidence="7 8">Y14-15</strain>
    </source>
</reference>
<evidence type="ECO:0000313" key="8">
    <source>
        <dbReference type="Proteomes" id="UP000238206"/>
    </source>
</evidence>
<protein>
    <submittedName>
        <fullName evidence="7">Hydroxyacid dehydrogenase</fullName>
    </submittedName>
</protein>
<dbReference type="InterPro" id="IPR029752">
    <property type="entry name" value="D-isomer_DH_CS1"/>
</dbReference>
<evidence type="ECO:0000256" key="3">
    <source>
        <dbReference type="ARBA" id="ARBA00023027"/>
    </source>
</evidence>
<dbReference type="EMBL" id="PUIQ01000007">
    <property type="protein sequence ID" value="PQP20156.1"/>
    <property type="molecule type" value="Genomic_DNA"/>
</dbReference>
<dbReference type="AlphaFoldDB" id="A0A2S8IZC2"/>
<feature type="domain" description="D-isomer specific 2-hydroxyacid dehydrogenase catalytic" evidence="5">
    <location>
        <begin position="23"/>
        <end position="309"/>
    </location>
</feature>
<dbReference type="RefSeq" id="WP_105390301.1">
    <property type="nucleotide sequence ID" value="NZ_PUIQ01000007.1"/>
</dbReference>
<dbReference type="CDD" id="cd12156">
    <property type="entry name" value="HPPR"/>
    <property type="match status" value="1"/>
</dbReference>
<evidence type="ECO:0000256" key="4">
    <source>
        <dbReference type="RuleBase" id="RU003719"/>
    </source>
</evidence>
<dbReference type="SUPFAM" id="SSF51735">
    <property type="entry name" value="NAD(P)-binding Rossmann-fold domains"/>
    <property type="match status" value="1"/>
</dbReference>
<dbReference type="InterPro" id="IPR006139">
    <property type="entry name" value="D-isomer_2_OHA_DH_cat_dom"/>
</dbReference>
<proteinExistence type="inferred from homology"/>
<dbReference type="Gene3D" id="3.40.50.720">
    <property type="entry name" value="NAD(P)-binding Rossmann-like Domain"/>
    <property type="match status" value="2"/>
</dbReference>
<organism evidence="7 8">
    <name type="scientific">Burkholderia cepacia</name>
    <name type="common">Pseudomonas cepacia</name>
    <dbReference type="NCBI Taxonomy" id="292"/>
    <lineage>
        <taxon>Bacteria</taxon>
        <taxon>Pseudomonadati</taxon>
        <taxon>Pseudomonadota</taxon>
        <taxon>Betaproteobacteria</taxon>
        <taxon>Burkholderiales</taxon>
        <taxon>Burkholderiaceae</taxon>
        <taxon>Burkholderia</taxon>
        <taxon>Burkholderia cepacia complex</taxon>
    </lineage>
</organism>
<dbReference type="PANTHER" id="PTHR10996">
    <property type="entry name" value="2-HYDROXYACID DEHYDROGENASE-RELATED"/>
    <property type="match status" value="1"/>
</dbReference>
<dbReference type="InterPro" id="IPR050223">
    <property type="entry name" value="D-isomer_2-hydroxyacid_DH"/>
</dbReference>
<evidence type="ECO:0000259" key="6">
    <source>
        <dbReference type="Pfam" id="PF02826"/>
    </source>
</evidence>
<dbReference type="Proteomes" id="UP000238206">
    <property type="component" value="Unassembled WGS sequence"/>
</dbReference>
<dbReference type="PROSITE" id="PS00065">
    <property type="entry name" value="D_2_HYDROXYACID_DH_1"/>
    <property type="match status" value="1"/>
</dbReference>